<evidence type="ECO:0000256" key="1">
    <source>
        <dbReference type="SAM" id="MobiDB-lite"/>
    </source>
</evidence>
<evidence type="ECO:0000313" key="5">
    <source>
        <dbReference type="Proteomes" id="UP000824037"/>
    </source>
</evidence>
<dbReference type="PANTHER" id="PTHR46825:SF9">
    <property type="entry name" value="BETA-LACTAMASE-RELATED DOMAIN-CONTAINING PROTEIN"/>
    <property type="match status" value="1"/>
</dbReference>
<name>A0A9D2J717_9MICO</name>
<dbReference type="Gene3D" id="3.40.710.10">
    <property type="entry name" value="DD-peptidase/beta-lactamase superfamily"/>
    <property type="match status" value="1"/>
</dbReference>
<reference evidence="4" key="1">
    <citation type="journal article" date="2021" name="PeerJ">
        <title>Extensive microbial diversity within the chicken gut microbiome revealed by metagenomics and culture.</title>
        <authorList>
            <person name="Gilroy R."/>
            <person name="Ravi A."/>
            <person name="Getino M."/>
            <person name="Pursley I."/>
            <person name="Horton D.L."/>
            <person name="Alikhan N.F."/>
            <person name="Baker D."/>
            <person name="Gharbi K."/>
            <person name="Hall N."/>
            <person name="Watson M."/>
            <person name="Adriaenssens E.M."/>
            <person name="Foster-Nyarko E."/>
            <person name="Jarju S."/>
            <person name="Secka A."/>
            <person name="Antonio M."/>
            <person name="Oren A."/>
            <person name="Chaudhuri R.R."/>
            <person name="La Ragione R."/>
            <person name="Hildebrand F."/>
            <person name="Pallen M.J."/>
        </authorList>
    </citation>
    <scope>NUCLEOTIDE SEQUENCE</scope>
    <source>
        <strain evidence="4">ChiGjej4B4-7305</strain>
    </source>
</reference>
<gene>
    <name evidence="4" type="ORF">H9815_19695</name>
</gene>
<dbReference type="Pfam" id="PF00144">
    <property type="entry name" value="Beta-lactamase"/>
    <property type="match status" value="1"/>
</dbReference>
<keyword evidence="2" id="KW-1133">Transmembrane helix</keyword>
<feature type="transmembrane region" description="Helical" evidence="2">
    <location>
        <begin position="396"/>
        <end position="414"/>
    </location>
</feature>
<evidence type="ECO:0000256" key="2">
    <source>
        <dbReference type="SAM" id="Phobius"/>
    </source>
</evidence>
<keyword evidence="2" id="KW-0472">Membrane</keyword>
<dbReference type="SUPFAM" id="SSF56601">
    <property type="entry name" value="beta-lactamase/transpeptidase-like"/>
    <property type="match status" value="1"/>
</dbReference>
<accession>A0A9D2J717</accession>
<dbReference type="InterPro" id="IPR001466">
    <property type="entry name" value="Beta-lactam-related"/>
</dbReference>
<dbReference type="InterPro" id="IPR012338">
    <property type="entry name" value="Beta-lactam/transpept-like"/>
</dbReference>
<reference evidence="4" key="2">
    <citation type="submission" date="2021-04" db="EMBL/GenBank/DDBJ databases">
        <authorList>
            <person name="Gilroy R."/>
        </authorList>
    </citation>
    <scope>NUCLEOTIDE SEQUENCE</scope>
    <source>
        <strain evidence="4">ChiGjej4B4-7305</strain>
    </source>
</reference>
<dbReference type="AlphaFoldDB" id="A0A9D2J717"/>
<dbReference type="Proteomes" id="UP000824037">
    <property type="component" value="Unassembled WGS sequence"/>
</dbReference>
<organism evidence="4 5">
    <name type="scientific">Candidatus Ruania gallistercoris</name>
    <dbReference type="NCBI Taxonomy" id="2838746"/>
    <lineage>
        <taxon>Bacteria</taxon>
        <taxon>Bacillati</taxon>
        <taxon>Actinomycetota</taxon>
        <taxon>Actinomycetes</taxon>
        <taxon>Micrococcales</taxon>
        <taxon>Ruaniaceae</taxon>
        <taxon>Ruania</taxon>
    </lineage>
</organism>
<feature type="domain" description="Beta-lactamase-related" evidence="3">
    <location>
        <begin position="55"/>
        <end position="367"/>
    </location>
</feature>
<dbReference type="PANTHER" id="PTHR46825">
    <property type="entry name" value="D-ALANYL-D-ALANINE-CARBOXYPEPTIDASE/ENDOPEPTIDASE AMPH"/>
    <property type="match status" value="1"/>
</dbReference>
<dbReference type="EMBL" id="DXBY01000334">
    <property type="protein sequence ID" value="HIZ38004.1"/>
    <property type="molecule type" value="Genomic_DNA"/>
</dbReference>
<dbReference type="InterPro" id="IPR050491">
    <property type="entry name" value="AmpC-like"/>
</dbReference>
<evidence type="ECO:0000259" key="3">
    <source>
        <dbReference type="Pfam" id="PF00144"/>
    </source>
</evidence>
<evidence type="ECO:0000313" key="4">
    <source>
        <dbReference type="EMBL" id="HIZ38004.1"/>
    </source>
</evidence>
<keyword evidence="2" id="KW-0812">Transmembrane</keyword>
<feature type="region of interest" description="Disordered" evidence="1">
    <location>
        <begin position="303"/>
        <end position="337"/>
    </location>
</feature>
<feature type="transmembrane region" description="Helical" evidence="2">
    <location>
        <begin position="467"/>
        <end position="489"/>
    </location>
</feature>
<sequence length="497" mass="52664">MSIRASDEHTRWRHRAIASMRWTAALLAALLLGVGPIAPASAAPTTAEQLDADAVDSYVQSYLDRHRLVGASVAIVQDGQVLHTAGYGEAHGAPARVDTPMAIGSVSKQMTAFAVLQLVDDGTVDLDDPVIEHLPEFDLADERLSEITIRHLLSHTSGLPSPVIVAPASTLNEGVQRLQDWQLDTDPGEQYSYSNMNYHVAARLVEVVTETPFATYLEDNLFGPLGMDDTRSVDTAGTDDPGLTGGHVTAYGTALPLGEMEQLIAGAGGVVSTAEDQARWLAMLTNSGTAPGGEQLLSPELFDQAQSPQPGTDGDGLGWQVSGEGVDPPRMGHSGATSRYSAQLDVVPSSGYGVVVMLNSFTPTMEHPYSISSGIIDITEGRTAQPGTPLPTLVDAGLGVLTLLVLSLTAVGLRRAGRWSQRRATWPRWRLGLRLLPQAIGPVLAILVFLVLPIVQRNAITPVDALAVWPAAMVLLLALAASGATLIIARSVARRTR</sequence>
<feature type="transmembrane region" description="Helical" evidence="2">
    <location>
        <begin position="435"/>
        <end position="455"/>
    </location>
</feature>
<protein>
    <submittedName>
        <fullName evidence="4">Beta-lactamase family protein</fullName>
    </submittedName>
</protein>
<comment type="caution">
    <text evidence="4">The sequence shown here is derived from an EMBL/GenBank/DDBJ whole genome shotgun (WGS) entry which is preliminary data.</text>
</comment>
<proteinExistence type="predicted"/>